<evidence type="ECO:0000256" key="4">
    <source>
        <dbReference type="ARBA" id="ARBA00022630"/>
    </source>
</evidence>
<dbReference type="EMBL" id="LS483476">
    <property type="protein sequence ID" value="SQI58263.1"/>
    <property type="molecule type" value="Genomic_DNA"/>
</dbReference>
<feature type="binding site" evidence="12">
    <location>
        <position position="609"/>
    </location>
    <ligand>
        <name>FAD</name>
        <dbReference type="ChEBI" id="CHEBI:57692"/>
    </ligand>
</feature>
<evidence type="ECO:0000313" key="17">
    <source>
        <dbReference type="Proteomes" id="UP000249134"/>
    </source>
</evidence>
<dbReference type="InterPro" id="IPR039261">
    <property type="entry name" value="FNR_nucleotide-bd"/>
</dbReference>
<dbReference type="InterPro" id="IPR001709">
    <property type="entry name" value="Flavoprot_Pyr_Nucl_cyt_Rdtase"/>
</dbReference>
<dbReference type="GO" id="GO:0004783">
    <property type="term" value="F:sulfite reductase (NADPH) activity"/>
    <property type="evidence" value="ECO:0007669"/>
    <property type="project" value="UniProtKB-EC"/>
</dbReference>
<feature type="binding site" evidence="12">
    <location>
        <begin position="120"/>
        <end position="123"/>
    </location>
    <ligand>
        <name>FMN</name>
        <dbReference type="ChEBI" id="CHEBI:58210"/>
    </ligand>
</feature>
<dbReference type="PANTHER" id="PTHR19384">
    <property type="entry name" value="NITRIC OXIDE SYNTHASE-RELATED"/>
    <property type="match status" value="1"/>
</dbReference>
<keyword evidence="3" id="KW-0028">Amino-acid biosynthesis</keyword>
<evidence type="ECO:0000259" key="14">
    <source>
        <dbReference type="PROSITE" id="PS50902"/>
    </source>
</evidence>
<feature type="binding site" evidence="12">
    <location>
        <begin position="529"/>
        <end position="530"/>
    </location>
    <ligand>
        <name>NADP(+)</name>
        <dbReference type="ChEBI" id="CHEBI:58349"/>
    </ligand>
</feature>
<dbReference type="SUPFAM" id="SSF63380">
    <property type="entry name" value="Riboflavin synthase domain-like"/>
    <property type="match status" value="1"/>
</dbReference>
<dbReference type="AlphaFoldDB" id="A0A2X4W5I8"/>
<keyword evidence="17" id="KW-1185">Reference proteome</keyword>
<feature type="binding site" evidence="12">
    <location>
        <position position="571"/>
    </location>
    <ligand>
        <name>NADP(+)</name>
        <dbReference type="ChEBI" id="CHEBI:58349"/>
    </ligand>
</feature>
<feature type="binding site" evidence="12">
    <location>
        <begin position="156"/>
        <end position="165"/>
    </location>
    <ligand>
        <name>FMN</name>
        <dbReference type="ChEBI" id="CHEBI:58210"/>
    </ligand>
</feature>
<feature type="binding site" evidence="12">
    <location>
        <begin position="535"/>
        <end position="539"/>
    </location>
    <ligand>
        <name>NADP(+)</name>
        <dbReference type="ChEBI" id="CHEBI:58349"/>
    </ligand>
</feature>
<dbReference type="Gene3D" id="3.40.50.80">
    <property type="entry name" value="Nucleotide-binding domain of ferredoxin-NADP reductase (FNR) module"/>
    <property type="match status" value="1"/>
</dbReference>
<feature type="binding site" evidence="12">
    <location>
        <position position="420"/>
    </location>
    <ligand>
        <name>FAD</name>
        <dbReference type="ChEBI" id="CHEBI:57692"/>
    </ligand>
</feature>
<dbReference type="FunFam" id="3.40.50.80:FF:000001">
    <property type="entry name" value="NADPH--cytochrome P450 reductase 1"/>
    <property type="match status" value="1"/>
</dbReference>
<dbReference type="GO" id="GO:0050660">
    <property type="term" value="F:flavin adenine dinucleotide binding"/>
    <property type="evidence" value="ECO:0007669"/>
    <property type="project" value="InterPro"/>
</dbReference>
<dbReference type="InterPro" id="IPR017927">
    <property type="entry name" value="FAD-bd_FR_type"/>
</dbReference>
<evidence type="ECO:0000313" key="16">
    <source>
        <dbReference type="EMBL" id="SQI58263.1"/>
    </source>
</evidence>
<dbReference type="STRING" id="1348624.GCA_001591545_01242"/>
<dbReference type="InterPro" id="IPR008254">
    <property type="entry name" value="Flavodoxin/NO_synth"/>
</dbReference>
<keyword evidence="5 12" id="KW-0288">FMN</keyword>
<comment type="cofactor">
    <cofactor evidence="12">
        <name>FMN</name>
        <dbReference type="ChEBI" id="CHEBI:58210"/>
    </cofactor>
    <text evidence="12">Binds 1 FMN per subunit.</text>
</comment>
<feature type="domain" description="FAD-binding FR-type" evidence="15">
    <location>
        <begin position="239"/>
        <end position="458"/>
    </location>
</feature>
<dbReference type="Pfam" id="PF00175">
    <property type="entry name" value="NAD_binding_1"/>
    <property type="match status" value="1"/>
</dbReference>
<feature type="binding site" evidence="12">
    <location>
        <position position="329"/>
    </location>
    <ligand>
        <name>FAD</name>
        <dbReference type="ChEBI" id="CHEBI:57692"/>
    </ligand>
</feature>
<dbReference type="InterPro" id="IPR001094">
    <property type="entry name" value="Flavdoxin-like"/>
</dbReference>
<sequence>MQLKVINSPFNEEQVELLNRVLPSLSVGQQHWLSGYLTGYESNTSTEVALLNPTAVAAETNHVTKEVTVLFGSQTGNCQVLSEDISKRLEGQGYTVTLSSMNDFKANDLKKVSYLLILVSTQGEGDPPDTALPFYEFLHSRRAPKLEELQFSVLSLGDSSYELFCQTGKQFDARLEELGAKRLSPRVDCDLDYDEPAAEWFEAVTQSLNENMGEDDSPTSLTTSNTSSLTVEQSSYSRTNPYKAEVFENLNLNGRGSNKETRHLELSLEGSNLAFEPGDSLGIYPENDAILVDSLIKEMGLNPEDSVPMNKNGDERSLRDALINNYEITVLTKPLLQKISEIHPHKDLAELLQPENEQALRQYFIGRDLLDLARDFAPWEITASEFVKNLRKLPARLYSIASSYKANPEEVHLTIGAVRYEAHGRNRNGVCSVQCSERVEPGDTLSVYVQKNVNFKLPTDPNVPIIMIGPGTGVAPFRAFLEEREEIGAQGKSWLFFGDQHYVTDFLYQIEWQRWLKSGVLTNMDVAFSRDTENKVYVQHRMIEKRKELYQWLIEGAYVYICGDEKHMANDVHATLIAILEQEGAMEAEEAADFLTELQQEKRYQRDVY</sequence>
<gene>
    <name evidence="16" type="primary">cysJ_1</name>
    <name evidence="16" type="ORF">NCTC4824_02184</name>
</gene>
<evidence type="ECO:0000256" key="1">
    <source>
        <dbReference type="ARBA" id="ARBA00012604"/>
    </source>
</evidence>
<dbReference type="SUPFAM" id="SSF52218">
    <property type="entry name" value="Flavoproteins"/>
    <property type="match status" value="1"/>
</dbReference>
<evidence type="ECO:0000256" key="3">
    <source>
        <dbReference type="ARBA" id="ARBA00022605"/>
    </source>
</evidence>
<comment type="cofactor">
    <cofactor evidence="12">
        <name>FAD</name>
        <dbReference type="ChEBI" id="CHEBI:57692"/>
    </cofactor>
    <text evidence="12">Binds 1 FAD per subunit.</text>
</comment>
<dbReference type="Gene3D" id="2.40.30.10">
    <property type="entry name" value="Translation factors"/>
    <property type="match status" value="1"/>
</dbReference>
<dbReference type="InterPro" id="IPR029039">
    <property type="entry name" value="Flavoprotein-like_sf"/>
</dbReference>
<comment type="catalytic activity">
    <reaction evidence="11">
        <text>hydrogen sulfide + 3 NADP(+) + 3 H2O = sulfite + 3 NADPH + 4 H(+)</text>
        <dbReference type="Rhea" id="RHEA:13801"/>
        <dbReference type="ChEBI" id="CHEBI:15377"/>
        <dbReference type="ChEBI" id="CHEBI:15378"/>
        <dbReference type="ChEBI" id="CHEBI:17359"/>
        <dbReference type="ChEBI" id="CHEBI:29919"/>
        <dbReference type="ChEBI" id="CHEBI:57783"/>
        <dbReference type="ChEBI" id="CHEBI:58349"/>
        <dbReference type="EC" id="1.8.1.2"/>
    </reaction>
</comment>
<protein>
    <recommendedName>
        <fullName evidence="1">assimilatory sulfite reductase (NADPH)</fullName>
        <ecNumber evidence="1">1.8.1.2</ecNumber>
    </recommendedName>
</protein>
<dbReference type="GO" id="GO:0010181">
    <property type="term" value="F:FMN binding"/>
    <property type="evidence" value="ECO:0007669"/>
    <property type="project" value="InterPro"/>
</dbReference>
<accession>A0A2X4W5I8</accession>
<dbReference type="PIRSF" id="PIRSF000207">
    <property type="entry name" value="SiR-FP_CysJ"/>
    <property type="match status" value="1"/>
</dbReference>
<dbReference type="KEGG" id="blen:NCTC4824_02184"/>
<evidence type="ECO:0000256" key="12">
    <source>
        <dbReference type="PIRSR" id="PIRSR000207-1"/>
    </source>
</evidence>
<dbReference type="InterPro" id="IPR001433">
    <property type="entry name" value="OxRdtase_FAD/NAD-bd"/>
</dbReference>
<dbReference type="PROSITE" id="PS50902">
    <property type="entry name" value="FLAVODOXIN_LIKE"/>
    <property type="match status" value="1"/>
</dbReference>
<dbReference type="Pfam" id="PF00258">
    <property type="entry name" value="Flavodoxin_1"/>
    <property type="match status" value="1"/>
</dbReference>
<dbReference type="GO" id="GO:0005829">
    <property type="term" value="C:cytosol"/>
    <property type="evidence" value="ECO:0007669"/>
    <property type="project" value="TreeGrafter"/>
</dbReference>
<dbReference type="PRINTS" id="PR00369">
    <property type="entry name" value="FLAVODOXIN"/>
</dbReference>
<organism evidence="16 17">
    <name type="scientific">Lederbergia lenta</name>
    <name type="common">Bacillus lentus</name>
    <dbReference type="NCBI Taxonomy" id="1467"/>
    <lineage>
        <taxon>Bacteria</taxon>
        <taxon>Bacillati</taxon>
        <taxon>Bacillota</taxon>
        <taxon>Bacilli</taxon>
        <taxon>Bacillales</taxon>
        <taxon>Bacillaceae</taxon>
        <taxon>Lederbergia</taxon>
    </lineage>
</organism>
<dbReference type="PRINTS" id="PR00371">
    <property type="entry name" value="FPNCR"/>
</dbReference>
<feature type="binding site" evidence="12">
    <location>
        <begin position="396"/>
        <end position="399"/>
    </location>
    <ligand>
        <name>FAD</name>
        <dbReference type="ChEBI" id="CHEBI:57692"/>
    </ligand>
</feature>
<feature type="binding site" evidence="12">
    <location>
        <begin position="414"/>
        <end position="416"/>
    </location>
    <ligand>
        <name>FAD</name>
        <dbReference type="ChEBI" id="CHEBI:57692"/>
    </ligand>
</feature>
<keyword evidence="7 12" id="KW-0521">NADP</keyword>
<evidence type="ECO:0000256" key="6">
    <source>
        <dbReference type="ARBA" id="ARBA00022827"/>
    </source>
</evidence>
<dbReference type="InterPro" id="IPR010199">
    <property type="entry name" value="CysJ"/>
</dbReference>
<dbReference type="RefSeq" id="WP_066138389.1">
    <property type="nucleotide sequence ID" value="NZ_CBCSGM010000001.1"/>
</dbReference>
<dbReference type="InterPro" id="IPR023173">
    <property type="entry name" value="NADPH_Cyt_P450_Rdtase_alpha"/>
</dbReference>
<reference evidence="16 17" key="1">
    <citation type="submission" date="2018-06" db="EMBL/GenBank/DDBJ databases">
        <authorList>
            <consortium name="Pathogen Informatics"/>
            <person name="Doyle S."/>
        </authorList>
    </citation>
    <scope>NUCLEOTIDE SEQUENCE [LARGE SCALE GENOMIC DNA]</scope>
    <source>
        <strain evidence="16 17">NCTC4824</strain>
    </source>
</reference>
<evidence type="ECO:0000256" key="5">
    <source>
        <dbReference type="ARBA" id="ARBA00022643"/>
    </source>
</evidence>
<feature type="domain" description="Flavodoxin-like" evidence="14">
    <location>
        <begin position="67"/>
        <end position="205"/>
    </location>
</feature>
<keyword evidence="6 12" id="KW-0274">FAD</keyword>
<evidence type="ECO:0000259" key="15">
    <source>
        <dbReference type="PROSITE" id="PS51384"/>
    </source>
</evidence>
<dbReference type="InterPro" id="IPR003097">
    <property type="entry name" value="CysJ-like_FAD-binding"/>
</dbReference>
<dbReference type="GO" id="GO:0019344">
    <property type="term" value="P:cysteine biosynthetic process"/>
    <property type="evidence" value="ECO:0007669"/>
    <property type="project" value="UniProtKB-KW"/>
</dbReference>
<evidence type="ECO:0000256" key="11">
    <source>
        <dbReference type="ARBA" id="ARBA00052219"/>
    </source>
</evidence>
<proteinExistence type="predicted"/>
<dbReference type="NCBIfam" id="NF004859">
    <property type="entry name" value="PRK06214.1"/>
    <property type="match status" value="1"/>
</dbReference>
<keyword evidence="2" id="KW-0813">Transport</keyword>
<dbReference type="InterPro" id="IPR017938">
    <property type="entry name" value="Riboflavin_synthase-like_b-brl"/>
</dbReference>
<evidence type="ECO:0000256" key="13">
    <source>
        <dbReference type="SAM" id="MobiDB-lite"/>
    </source>
</evidence>
<feature type="compositionally biased region" description="Low complexity" evidence="13">
    <location>
        <begin position="218"/>
        <end position="230"/>
    </location>
</feature>
<dbReference type="CDD" id="cd06199">
    <property type="entry name" value="SiR"/>
    <property type="match status" value="1"/>
</dbReference>
<name>A0A2X4W5I8_LEDLE</name>
<evidence type="ECO:0000256" key="8">
    <source>
        <dbReference type="ARBA" id="ARBA00022982"/>
    </source>
</evidence>
<dbReference type="Gene3D" id="3.40.50.360">
    <property type="match status" value="1"/>
</dbReference>
<keyword evidence="4" id="KW-0285">Flavoprotein</keyword>
<dbReference type="Gene3D" id="1.20.990.10">
    <property type="entry name" value="NADPH-cytochrome p450 Reductase, Chain A, domain 3"/>
    <property type="match status" value="1"/>
</dbReference>
<evidence type="ECO:0000256" key="9">
    <source>
        <dbReference type="ARBA" id="ARBA00023002"/>
    </source>
</evidence>
<dbReference type="Pfam" id="PF00667">
    <property type="entry name" value="FAD_binding_1"/>
    <property type="match status" value="1"/>
</dbReference>
<dbReference type="NCBIfam" id="TIGR01931">
    <property type="entry name" value="cysJ"/>
    <property type="match status" value="1"/>
</dbReference>
<dbReference type="EC" id="1.8.1.2" evidence="1"/>
<keyword evidence="10" id="KW-0198">Cysteine biosynthesis</keyword>
<keyword evidence="8" id="KW-0249">Electron transport</keyword>
<dbReference type="Proteomes" id="UP000249134">
    <property type="component" value="Chromosome 1"/>
</dbReference>
<dbReference type="PANTHER" id="PTHR19384:SF128">
    <property type="entry name" value="NADPH OXIDOREDUCTASE A"/>
    <property type="match status" value="1"/>
</dbReference>
<evidence type="ECO:0000256" key="10">
    <source>
        <dbReference type="ARBA" id="ARBA00023192"/>
    </source>
</evidence>
<keyword evidence="9 16" id="KW-0560">Oxidoreductase</keyword>
<feature type="region of interest" description="Disordered" evidence="13">
    <location>
        <begin position="210"/>
        <end position="234"/>
    </location>
</feature>
<evidence type="ECO:0000256" key="2">
    <source>
        <dbReference type="ARBA" id="ARBA00022448"/>
    </source>
</evidence>
<feature type="binding site" evidence="12">
    <location>
        <begin position="429"/>
        <end position="432"/>
    </location>
    <ligand>
        <name>FAD</name>
        <dbReference type="ChEBI" id="CHEBI:57692"/>
    </ligand>
</feature>
<dbReference type="PROSITE" id="PS51384">
    <property type="entry name" value="FAD_FR"/>
    <property type="match status" value="1"/>
</dbReference>
<dbReference type="SUPFAM" id="SSF52343">
    <property type="entry name" value="Ferredoxin reductase-like, C-terminal NADP-linked domain"/>
    <property type="match status" value="1"/>
</dbReference>
<evidence type="ECO:0000256" key="7">
    <source>
        <dbReference type="ARBA" id="ARBA00022857"/>
    </source>
</evidence>
<dbReference type="GO" id="GO:0016651">
    <property type="term" value="F:oxidoreductase activity, acting on NAD(P)H"/>
    <property type="evidence" value="ECO:0007669"/>
    <property type="project" value="UniProtKB-ARBA"/>
</dbReference>